<dbReference type="SUPFAM" id="SSF48431">
    <property type="entry name" value="Lipovitellin-phosvitin complex, superhelical domain"/>
    <property type="match status" value="1"/>
</dbReference>
<dbReference type="PANTHER" id="PTHR13024:SF0">
    <property type="entry name" value="MICROSOMAL TRIACYLGLYCEROL TRANSFER PROTEIN"/>
    <property type="match status" value="1"/>
</dbReference>
<dbReference type="GO" id="GO:0005794">
    <property type="term" value="C:Golgi apparatus"/>
    <property type="evidence" value="ECO:0007669"/>
    <property type="project" value="TreeGrafter"/>
</dbReference>
<comment type="caution">
    <text evidence="5">Lacks conserved residue(s) required for the propagation of feature annotation.</text>
</comment>
<comment type="subcellular location">
    <subcellularLocation>
        <location evidence="1">Endoplasmic reticulum</location>
    </subcellularLocation>
</comment>
<dbReference type="Gene3D" id="2.30.230.10">
    <property type="entry name" value="Lipovitellin, beta-sheet shell regions, chain A"/>
    <property type="match status" value="1"/>
</dbReference>
<dbReference type="GO" id="GO:0042157">
    <property type="term" value="P:lipoprotein metabolic process"/>
    <property type="evidence" value="ECO:0007669"/>
    <property type="project" value="TreeGrafter"/>
</dbReference>
<proteinExistence type="predicted"/>
<dbReference type="PANTHER" id="PTHR13024">
    <property type="entry name" value="MICROSOMAL TRIGLYCERIDE TRANSFER PROTEIN, LARGE SUBUNIT"/>
    <property type="match status" value="1"/>
</dbReference>
<name>A0A1B6CB32_9HEMI</name>
<dbReference type="Pfam" id="PF19444">
    <property type="entry name" value="MTP_lip_bd"/>
    <property type="match status" value="1"/>
</dbReference>
<accession>A0A1B6CB32</accession>
<dbReference type="Gene3D" id="1.25.10.20">
    <property type="entry name" value="Vitellinogen, superhelical"/>
    <property type="match status" value="1"/>
</dbReference>
<feature type="signal peptide" evidence="6">
    <location>
        <begin position="1"/>
        <end position="19"/>
    </location>
</feature>
<organism evidence="8">
    <name type="scientific">Clastoptera arizonana</name>
    <name type="common">Arizona spittle bug</name>
    <dbReference type="NCBI Taxonomy" id="38151"/>
    <lineage>
        <taxon>Eukaryota</taxon>
        <taxon>Metazoa</taxon>
        <taxon>Ecdysozoa</taxon>
        <taxon>Arthropoda</taxon>
        <taxon>Hexapoda</taxon>
        <taxon>Insecta</taxon>
        <taxon>Pterygota</taxon>
        <taxon>Neoptera</taxon>
        <taxon>Paraneoptera</taxon>
        <taxon>Hemiptera</taxon>
        <taxon>Auchenorrhyncha</taxon>
        <taxon>Cercopoidea</taxon>
        <taxon>Clastopteridae</taxon>
        <taxon>Clastoptera</taxon>
    </lineage>
</organism>
<dbReference type="EMBL" id="GEDC01026606">
    <property type="protein sequence ID" value="JAS10692.1"/>
    <property type="molecule type" value="Transcribed_RNA"/>
</dbReference>
<dbReference type="PROSITE" id="PS51211">
    <property type="entry name" value="VITELLOGENIN"/>
    <property type="match status" value="1"/>
</dbReference>
<feature type="domain" description="Vitellogenin" evidence="7">
    <location>
        <begin position="35"/>
        <end position="679"/>
    </location>
</feature>
<evidence type="ECO:0000256" key="4">
    <source>
        <dbReference type="ARBA" id="ARBA00022824"/>
    </source>
</evidence>
<evidence type="ECO:0000256" key="2">
    <source>
        <dbReference type="ARBA" id="ARBA00022448"/>
    </source>
</evidence>
<sequence>MFVPSVALMMVWWSLCCYGFVLLSSTAAAGSSMIFEPGTGGEYDLESTLLLNEPPGATQGKDVGFQVSARLRLESVWENPENHKEKLLRLELRSPQLHIKSRKAPAPEGFVVHTSKLDNMKNSPFLLHWLDGEIKNIYLDNAEEVSLSNLKRGISSLFQFSLIDKAHQSELDASGLCSVSYKHFGANKIMKIKHECKQDTDLPHKFHYDKIWGANILSNRVSEIILSEDSSTIKSISSKETHELHLEVREEAGGCVKGHQKINLAEKLNNSPIIKENHLNKVIDQLEKSMNQKFEKQSLITHKETTTCQDGSCPKLYNLVKENRENLQNENVGSIRSASSFIKLLPSVRTATKEEITKILKQKKNKDILPQIYDLLGAAQTIHTHQAATNHLKLDYDDFLDLNERYFWSLSFGSHPRPEIIADIIKIITKQPRNEKLFETLLLTMAAITNKLKKFEKYSDHKVIQEAQNILDEGIKECSENDDDCKLMYFRAYKNLGMENTIPQLLTYSLRGTRKVNVAAIKTIRSFPKAFWKEPVLKAAEKIYYQIGKRYDSSARTLAVDILLESNPSYEVIRNLLMSLKTPDPSFEVKQYLLQRLYQVKEKNCALSSKMETIIKSESLNNYNTLGQRGLSTAFTRSFLEHPSLNGSLSTIQEISSGIVKRGIVDIIVEKDNITNNVFTLGLFAGGLGSFVSSDENATPSEEPEEVATAGMDLTVLGVQIRPFVFFSGQGELMGHVWSGTASEKTPAFQTLALLQDYLEYVRLELGYIAEFSLLGGVSFDLSGQVTLSLWNRNAESLVEKNAGVFSSGHIKVNSIFVHSQIQFSIATEVKLSLVSNIDFYNTIALCMQLQQPNSVVKHNVHKVERIPGSKHRLRKSKYKTIPVAGSTYALNRKNNEMCNIIFKS</sequence>
<keyword evidence="3 6" id="KW-0732">Signal</keyword>
<dbReference type="InterPro" id="IPR039988">
    <property type="entry name" value="MTTP"/>
</dbReference>
<dbReference type="InterPro" id="IPR015816">
    <property type="entry name" value="Vitellinogen_b-sht_N"/>
</dbReference>
<keyword evidence="4" id="KW-0256">Endoplasmic reticulum</keyword>
<evidence type="ECO:0000256" key="3">
    <source>
        <dbReference type="ARBA" id="ARBA00022729"/>
    </source>
</evidence>
<dbReference type="InterPro" id="IPR001747">
    <property type="entry name" value="Vitellogenin_N"/>
</dbReference>
<dbReference type="GO" id="GO:0005548">
    <property type="term" value="F:phospholipid transporter activity"/>
    <property type="evidence" value="ECO:0007669"/>
    <property type="project" value="InterPro"/>
</dbReference>
<gene>
    <name evidence="8" type="ORF">g.43803</name>
</gene>
<evidence type="ECO:0000259" key="7">
    <source>
        <dbReference type="PROSITE" id="PS51211"/>
    </source>
</evidence>
<dbReference type="InterPro" id="IPR011030">
    <property type="entry name" value="Lipovitellin_superhlx_dom"/>
</dbReference>
<protein>
    <recommendedName>
        <fullName evidence="7">Vitellogenin domain-containing protein</fullName>
    </recommendedName>
</protein>
<dbReference type="SUPFAM" id="SSF56968">
    <property type="entry name" value="Lipovitellin-phosvitin complex, beta-sheet shell regions"/>
    <property type="match status" value="1"/>
</dbReference>
<evidence type="ECO:0000256" key="1">
    <source>
        <dbReference type="ARBA" id="ARBA00004240"/>
    </source>
</evidence>
<dbReference type="GO" id="GO:0005783">
    <property type="term" value="C:endoplasmic reticulum"/>
    <property type="evidence" value="ECO:0007669"/>
    <property type="project" value="UniProtKB-SubCell"/>
</dbReference>
<feature type="chain" id="PRO_5008580257" description="Vitellogenin domain-containing protein" evidence="6">
    <location>
        <begin position="20"/>
        <end position="905"/>
    </location>
</feature>
<dbReference type="AlphaFoldDB" id="A0A1B6CB32"/>
<evidence type="ECO:0000313" key="8">
    <source>
        <dbReference type="EMBL" id="JAS10692.1"/>
    </source>
</evidence>
<reference evidence="8" key="1">
    <citation type="submission" date="2015-12" db="EMBL/GenBank/DDBJ databases">
        <title>De novo transcriptome assembly of four potential Pierce s Disease insect vectors from Arizona vineyards.</title>
        <authorList>
            <person name="Tassone E.E."/>
        </authorList>
    </citation>
    <scope>NUCLEOTIDE SEQUENCE</scope>
</reference>
<dbReference type="Pfam" id="PF01347">
    <property type="entry name" value="Vitellogenin_N"/>
    <property type="match status" value="1"/>
</dbReference>
<dbReference type="SMART" id="SM00638">
    <property type="entry name" value="LPD_N"/>
    <property type="match status" value="1"/>
</dbReference>
<evidence type="ECO:0000256" key="5">
    <source>
        <dbReference type="PROSITE-ProRule" id="PRU00557"/>
    </source>
</evidence>
<dbReference type="InterPro" id="IPR045811">
    <property type="entry name" value="MTP_lip-bd"/>
</dbReference>
<dbReference type="InterPro" id="IPR015819">
    <property type="entry name" value="Lipid_transp_b-sht_shell"/>
</dbReference>
<evidence type="ECO:0000256" key="6">
    <source>
        <dbReference type="SAM" id="SignalP"/>
    </source>
</evidence>
<dbReference type="GO" id="GO:0016323">
    <property type="term" value="C:basolateral plasma membrane"/>
    <property type="evidence" value="ECO:0007669"/>
    <property type="project" value="TreeGrafter"/>
</dbReference>
<dbReference type="GO" id="GO:0008289">
    <property type="term" value="F:lipid binding"/>
    <property type="evidence" value="ECO:0007669"/>
    <property type="project" value="InterPro"/>
</dbReference>
<keyword evidence="2" id="KW-0813">Transport</keyword>